<organism evidence="2 3">
    <name type="scientific">Rhizobium gallicum</name>
    <dbReference type="NCBI Taxonomy" id="56730"/>
    <lineage>
        <taxon>Bacteria</taxon>
        <taxon>Pseudomonadati</taxon>
        <taxon>Pseudomonadota</taxon>
        <taxon>Alphaproteobacteria</taxon>
        <taxon>Hyphomicrobiales</taxon>
        <taxon>Rhizobiaceae</taxon>
        <taxon>Rhizobium/Agrobacterium group</taxon>
        <taxon>Rhizobium</taxon>
    </lineage>
</organism>
<feature type="region of interest" description="Disordered" evidence="1">
    <location>
        <begin position="191"/>
        <end position="213"/>
    </location>
</feature>
<feature type="region of interest" description="Disordered" evidence="1">
    <location>
        <begin position="80"/>
        <end position="102"/>
    </location>
</feature>
<proteinExistence type="predicted"/>
<evidence type="ECO:0000313" key="3">
    <source>
        <dbReference type="Proteomes" id="UP000184749"/>
    </source>
</evidence>
<accession>A0A1L5NLU3</accession>
<evidence type="ECO:0000256" key="1">
    <source>
        <dbReference type="SAM" id="MobiDB-lite"/>
    </source>
</evidence>
<dbReference type="STRING" id="56730.IE4872_CH03248"/>
<evidence type="ECO:0000313" key="2">
    <source>
        <dbReference type="EMBL" id="APO68848.1"/>
    </source>
</evidence>
<reference evidence="2 3" key="1">
    <citation type="submission" date="2016-09" db="EMBL/GenBank/DDBJ databases">
        <title>The complete genome sequences of Rhizobium gallicum, symbiovars gallicum and phaseoli, symbionts associated to common bean (Phaseolus vulgaris).</title>
        <authorList>
            <person name="Bustos P."/>
            <person name="Santamaria R.I."/>
            <person name="Perez-Carrascal O.M."/>
            <person name="Juarez S."/>
            <person name="Lozano L."/>
            <person name="Martinez-Flores I."/>
            <person name="Martinez-Romero E."/>
            <person name="Cevallos M."/>
            <person name="Romero D."/>
            <person name="Davila G."/>
            <person name="Gonzalez V."/>
        </authorList>
    </citation>
    <scope>NUCLEOTIDE SEQUENCE [LARGE SCALE GENOMIC DNA]</scope>
    <source>
        <strain evidence="2 3">IE4872</strain>
    </source>
</reference>
<sequence>MRPTAIIEHFTAGRLRVRVPDRRGDVSYFRSAIEKLSEHSEIASLRANPITGSILIQHEINLSLIREIAARSEVFDLQESSAPLPRPAPSSPNRQVSDRGVTGLDGSGATEIGLIGLAFYQAIRGHALGPASENFWNAFGGMRILNNPLIAIVFGGLGILQLTRGRWVGSASSLLFYAFIIRQLSDSRSKFPPAENRNLKTPLATGDNDIQLT</sequence>
<dbReference type="EMBL" id="CP017101">
    <property type="protein sequence ID" value="APO68848.1"/>
    <property type="molecule type" value="Genomic_DNA"/>
</dbReference>
<dbReference type="AlphaFoldDB" id="A0A1L5NLU3"/>
<dbReference type="OrthoDB" id="8419611at2"/>
<dbReference type="RefSeq" id="WP_156886459.1">
    <property type="nucleotide sequence ID" value="NZ_CP017101.1"/>
</dbReference>
<dbReference type="Proteomes" id="UP000184749">
    <property type="component" value="Chromosome"/>
</dbReference>
<protein>
    <submittedName>
        <fullName evidence="2">Uncharacterized protein</fullName>
    </submittedName>
</protein>
<gene>
    <name evidence="2" type="ORF">IE4872_CH03248</name>
</gene>
<name>A0A1L5NLU3_9HYPH</name>